<dbReference type="PANTHER" id="PTHR46122">
    <property type="entry name" value="GALACTOSE OXIDASE/KELCH REPEAT PROTEIN-RELATED"/>
    <property type="match status" value="1"/>
</dbReference>
<comment type="caution">
    <text evidence="3">The sequence shown here is derived from an EMBL/GenBank/DDBJ whole genome shotgun (WGS) entry which is preliminary data.</text>
</comment>
<evidence type="ECO:0000313" key="3">
    <source>
        <dbReference type="EMBL" id="PHT33907.1"/>
    </source>
</evidence>
<protein>
    <submittedName>
        <fullName evidence="3">F-box/kelch-repeat protein</fullName>
    </submittedName>
</protein>
<dbReference type="EMBL" id="MLFT02000011">
    <property type="protein sequence ID" value="PHT33907.1"/>
    <property type="molecule type" value="Genomic_DNA"/>
</dbReference>
<keyword evidence="1" id="KW-0880">Kelch repeat</keyword>
<keyword evidence="2" id="KW-0677">Repeat</keyword>
<reference evidence="4" key="2">
    <citation type="journal article" date="2017" name="J. Anim. Genet.">
        <title>Multiple reference genome sequences of hot pepper reveal the massive evolution of plant disease resistance genes by retroduplication.</title>
        <authorList>
            <person name="Kim S."/>
            <person name="Park J."/>
            <person name="Yeom S.-I."/>
            <person name="Kim Y.-M."/>
            <person name="Seo E."/>
            <person name="Kim K.-T."/>
            <person name="Kim M.-S."/>
            <person name="Lee J.M."/>
            <person name="Cheong K."/>
            <person name="Shin H.-S."/>
            <person name="Kim S.-B."/>
            <person name="Han K."/>
            <person name="Lee J."/>
            <person name="Park M."/>
            <person name="Lee H.-A."/>
            <person name="Lee H.-Y."/>
            <person name="Lee Y."/>
            <person name="Oh S."/>
            <person name="Lee J.H."/>
            <person name="Choi E."/>
            <person name="Choi E."/>
            <person name="Lee S.E."/>
            <person name="Jeon J."/>
            <person name="Kim H."/>
            <person name="Choi G."/>
            <person name="Song H."/>
            <person name="Lee J."/>
            <person name="Lee S.-C."/>
            <person name="Kwon J.-K."/>
            <person name="Lee H.-Y."/>
            <person name="Koo N."/>
            <person name="Hong Y."/>
            <person name="Kim R.W."/>
            <person name="Kang W.-H."/>
            <person name="Huh J.H."/>
            <person name="Kang B.-C."/>
            <person name="Yang T.-J."/>
            <person name="Lee Y.-H."/>
            <person name="Bennetzen J.L."/>
            <person name="Choi D."/>
        </authorList>
    </citation>
    <scope>NUCLEOTIDE SEQUENCE [LARGE SCALE GENOMIC DNA]</scope>
    <source>
        <strain evidence="4">cv. PBC81</strain>
    </source>
</reference>
<proteinExistence type="predicted"/>
<keyword evidence="4" id="KW-1185">Reference proteome</keyword>
<accession>A0A2G2VLS2</accession>
<reference evidence="3 4" key="1">
    <citation type="journal article" date="2017" name="Genome Biol.">
        <title>New reference genome sequences of hot pepper reveal the massive evolution of plant disease-resistance genes by retroduplication.</title>
        <authorList>
            <person name="Kim S."/>
            <person name="Park J."/>
            <person name="Yeom S.I."/>
            <person name="Kim Y.M."/>
            <person name="Seo E."/>
            <person name="Kim K.T."/>
            <person name="Kim M.S."/>
            <person name="Lee J.M."/>
            <person name="Cheong K."/>
            <person name="Shin H.S."/>
            <person name="Kim S.B."/>
            <person name="Han K."/>
            <person name="Lee J."/>
            <person name="Park M."/>
            <person name="Lee H.A."/>
            <person name="Lee H.Y."/>
            <person name="Lee Y."/>
            <person name="Oh S."/>
            <person name="Lee J.H."/>
            <person name="Choi E."/>
            <person name="Choi E."/>
            <person name="Lee S.E."/>
            <person name="Jeon J."/>
            <person name="Kim H."/>
            <person name="Choi G."/>
            <person name="Song H."/>
            <person name="Lee J."/>
            <person name="Lee S.C."/>
            <person name="Kwon J.K."/>
            <person name="Lee H.Y."/>
            <person name="Koo N."/>
            <person name="Hong Y."/>
            <person name="Kim R.W."/>
            <person name="Kang W.H."/>
            <person name="Huh J.H."/>
            <person name="Kang B.C."/>
            <person name="Yang T.J."/>
            <person name="Lee Y.H."/>
            <person name="Bennetzen J.L."/>
            <person name="Choi D."/>
        </authorList>
    </citation>
    <scope>NUCLEOTIDE SEQUENCE [LARGE SCALE GENOMIC DNA]</scope>
    <source>
        <strain evidence="4">cv. PBC81</strain>
    </source>
</reference>
<dbReference type="PANTHER" id="PTHR46122:SF13">
    <property type="entry name" value="F-BOX_KELCH-REPEAT PROTEIN SKIP11-LIKE"/>
    <property type="match status" value="1"/>
</dbReference>
<name>A0A2G2VLS2_CAPBA</name>
<evidence type="ECO:0000256" key="1">
    <source>
        <dbReference type="ARBA" id="ARBA00022441"/>
    </source>
</evidence>
<organism evidence="3 4">
    <name type="scientific">Capsicum baccatum</name>
    <name type="common">Peruvian pepper</name>
    <dbReference type="NCBI Taxonomy" id="33114"/>
    <lineage>
        <taxon>Eukaryota</taxon>
        <taxon>Viridiplantae</taxon>
        <taxon>Streptophyta</taxon>
        <taxon>Embryophyta</taxon>
        <taxon>Tracheophyta</taxon>
        <taxon>Spermatophyta</taxon>
        <taxon>Magnoliopsida</taxon>
        <taxon>eudicotyledons</taxon>
        <taxon>Gunneridae</taxon>
        <taxon>Pentapetalae</taxon>
        <taxon>asterids</taxon>
        <taxon>lamiids</taxon>
        <taxon>Solanales</taxon>
        <taxon>Solanaceae</taxon>
        <taxon>Solanoideae</taxon>
        <taxon>Capsiceae</taxon>
        <taxon>Capsicum</taxon>
    </lineage>
</organism>
<dbReference type="STRING" id="33114.A0A2G2VLS2"/>
<dbReference type="AlphaFoldDB" id="A0A2G2VLS2"/>
<dbReference type="Proteomes" id="UP000224567">
    <property type="component" value="Unassembled WGS sequence"/>
</dbReference>
<evidence type="ECO:0000256" key="2">
    <source>
        <dbReference type="ARBA" id="ARBA00022737"/>
    </source>
</evidence>
<sequence length="192" mass="21853">MWRSNVVVEHWVYFSYQQPKWETFDPATLCWMHLPRMTPNDYFVFSDKESLVIGMKLLVFGKDVCPCNLSVQLTDKNSILATSAVLPFVAVVNNQFTLLTMLKCPLGSMKSITKNGFIKVNLWVSSEGPQEWNMLSQKQSGKNKIEIVDGRYPKSQFYESVHDQWEDVARPVPSVELPGSLLKEGIGGTLIF</sequence>
<dbReference type="GO" id="GO:0005634">
    <property type="term" value="C:nucleus"/>
    <property type="evidence" value="ECO:0007669"/>
    <property type="project" value="TreeGrafter"/>
</dbReference>
<dbReference type="InterPro" id="IPR052439">
    <property type="entry name" value="F-box/Kelch-repeat"/>
</dbReference>
<gene>
    <name evidence="3" type="ORF">CQW23_25707</name>
</gene>
<evidence type="ECO:0000313" key="4">
    <source>
        <dbReference type="Proteomes" id="UP000224567"/>
    </source>
</evidence>